<organism evidence="1 2">
    <name type="scientific">Gossypium gossypioides</name>
    <name type="common">Mexican cotton</name>
    <name type="synonym">Selera gossypioides</name>
    <dbReference type="NCBI Taxonomy" id="34282"/>
    <lineage>
        <taxon>Eukaryota</taxon>
        <taxon>Viridiplantae</taxon>
        <taxon>Streptophyta</taxon>
        <taxon>Embryophyta</taxon>
        <taxon>Tracheophyta</taxon>
        <taxon>Spermatophyta</taxon>
        <taxon>Magnoliopsida</taxon>
        <taxon>eudicotyledons</taxon>
        <taxon>Gunneridae</taxon>
        <taxon>Pentapetalae</taxon>
        <taxon>rosids</taxon>
        <taxon>malvids</taxon>
        <taxon>Malvales</taxon>
        <taxon>Malvaceae</taxon>
        <taxon>Malvoideae</taxon>
        <taxon>Gossypium</taxon>
    </lineage>
</organism>
<evidence type="ECO:0000313" key="2">
    <source>
        <dbReference type="Proteomes" id="UP000593579"/>
    </source>
</evidence>
<comment type="caution">
    <text evidence="1">The sequence shown here is derived from an EMBL/GenBank/DDBJ whole genome shotgun (WGS) entry which is preliminary data.</text>
</comment>
<evidence type="ECO:0000313" key="1">
    <source>
        <dbReference type="EMBL" id="MBA0751651.1"/>
    </source>
</evidence>
<dbReference type="OrthoDB" id="10478969at2759"/>
<keyword evidence="2" id="KW-1185">Reference proteome</keyword>
<dbReference type="AlphaFoldDB" id="A0A7J9CTC5"/>
<reference evidence="1 2" key="1">
    <citation type="journal article" date="2019" name="Genome Biol. Evol.">
        <title>Insights into the evolution of the New World diploid cottons (Gossypium, subgenus Houzingenia) based on genome sequencing.</title>
        <authorList>
            <person name="Grover C.E."/>
            <person name="Arick M.A. 2nd"/>
            <person name="Thrash A."/>
            <person name="Conover J.L."/>
            <person name="Sanders W.S."/>
            <person name="Peterson D.G."/>
            <person name="Frelichowski J.E."/>
            <person name="Scheffler J.A."/>
            <person name="Scheffler B.E."/>
            <person name="Wendel J.F."/>
        </authorList>
    </citation>
    <scope>NUCLEOTIDE SEQUENCE [LARGE SCALE GENOMIC DNA]</scope>
    <source>
        <strain evidence="1">5</strain>
        <tissue evidence="1">Leaf</tissue>
    </source>
</reference>
<sequence>MGFNACIILGDSRKIIKKCQSIEYNRSIIGALIRDI</sequence>
<accession>A0A7J9CTC5</accession>
<evidence type="ECO:0008006" key="3">
    <source>
        <dbReference type="Google" id="ProtNLM"/>
    </source>
</evidence>
<protein>
    <recommendedName>
        <fullName evidence="3">RNase H type-1 domain-containing protein</fullName>
    </recommendedName>
</protein>
<name>A0A7J9CTC5_GOSGO</name>
<proteinExistence type="predicted"/>
<dbReference type="EMBL" id="JABEZY010000013">
    <property type="protein sequence ID" value="MBA0751651.1"/>
    <property type="molecule type" value="Genomic_DNA"/>
</dbReference>
<gene>
    <name evidence="1" type="ORF">Gogos_000562</name>
</gene>
<dbReference type="Proteomes" id="UP000593579">
    <property type="component" value="Unassembled WGS sequence"/>
</dbReference>